<dbReference type="PANTHER" id="PTHR31889">
    <property type="entry name" value="FUCOSYLTRANSFERASE 2-RELATED"/>
    <property type="match status" value="1"/>
</dbReference>
<keyword evidence="3 6" id="KW-0808">Transferase</keyword>
<dbReference type="GO" id="GO:0071555">
    <property type="term" value="P:cell wall organization"/>
    <property type="evidence" value="ECO:0007669"/>
    <property type="project" value="UniProtKB-UniRule"/>
</dbReference>
<evidence type="ECO:0000256" key="2">
    <source>
        <dbReference type="ARBA" id="ARBA00022676"/>
    </source>
</evidence>
<dbReference type="OrthoDB" id="682166at2759"/>
<reference evidence="8" key="1">
    <citation type="journal article" date="2019" name="Nat. Commun.">
        <title>The genome of broomcorn millet.</title>
        <authorList>
            <person name="Zou C."/>
            <person name="Miki D."/>
            <person name="Li D."/>
            <person name="Tang Q."/>
            <person name="Xiao L."/>
            <person name="Rajput S."/>
            <person name="Deng P."/>
            <person name="Jia W."/>
            <person name="Huang R."/>
            <person name="Zhang M."/>
            <person name="Sun Y."/>
            <person name="Hu J."/>
            <person name="Fu X."/>
            <person name="Schnable P.S."/>
            <person name="Li F."/>
            <person name="Zhang H."/>
            <person name="Feng B."/>
            <person name="Zhu X."/>
            <person name="Liu R."/>
            <person name="Schnable J.C."/>
            <person name="Zhu J.-K."/>
            <person name="Zhang H."/>
        </authorList>
    </citation>
    <scope>NUCLEOTIDE SEQUENCE [LARGE SCALE GENOMIC DNA]</scope>
</reference>
<dbReference type="EMBL" id="PQIB02000011">
    <property type="protein sequence ID" value="RLM84891.1"/>
    <property type="molecule type" value="Genomic_DNA"/>
</dbReference>
<dbReference type="GO" id="GO:0009969">
    <property type="term" value="P:xyloglucan biosynthetic process"/>
    <property type="evidence" value="ECO:0007669"/>
    <property type="project" value="TreeGrafter"/>
</dbReference>
<name>A0A3L6QPB4_PANMI</name>
<dbReference type="Pfam" id="PF03254">
    <property type="entry name" value="XG_FTase"/>
    <property type="match status" value="2"/>
</dbReference>
<organism evidence="7 8">
    <name type="scientific">Panicum miliaceum</name>
    <name type="common">Proso millet</name>
    <name type="synonym">Broomcorn millet</name>
    <dbReference type="NCBI Taxonomy" id="4540"/>
    <lineage>
        <taxon>Eukaryota</taxon>
        <taxon>Viridiplantae</taxon>
        <taxon>Streptophyta</taxon>
        <taxon>Embryophyta</taxon>
        <taxon>Tracheophyta</taxon>
        <taxon>Spermatophyta</taxon>
        <taxon>Magnoliopsida</taxon>
        <taxon>Liliopsida</taxon>
        <taxon>Poales</taxon>
        <taxon>Poaceae</taxon>
        <taxon>PACMAD clade</taxon>
        <taxon>Panicoideae</taxon>
        <taxon>Panicodae</taxon>
        <taxon>Paniceae</taxon>
        <taxon>Panicinae</taxon>
        <taxon>Panicum</taxon>
        <taxon>Panicum sect. Panicum</taxon>
    </lineage>
</organism>
<dbReference type="InterPro" id="IPR004938">
    <property type="entry name" value="XG_FTase"/>
</dbReference>
<dbReference type="STRING" id="4540.A0A3L6QPB4"/>
<comment type="caution">
    <text evidence="7">The sequence shown here is derived from an EMBL/GenBank/DDBJ whole genome shotgun (WGS) entry which is preliminary data.</text>
</comment>
<evidence type="ECO:0000256" key="5">
    <source>
        <dbReference type="ARBA" id="ARBA00023316"/>
    </source>
</evidence>
<dbReference type="GO" id="GO:0042546">
    <property type="term" value="P:cell wall biogenesis"/>
    <property type="evidence" value="ECO:0007669"/>
    <property type="project" value="InterPro"/>
</dbReference>
<gene>
    <name evidence="7" type="ORF">C2845_PM04G01340</name>
</gene>
<dbReference type="GO" id="GO:0008107">
    <property type="term" value="F:galactoside 2-alpha-L-fucosyltransferase activity"/>
    <property type="evidence" value="ECO:0007669"/>
    <property type="project" value="InterPro"/>
</dbReference>
<proteinExistence type="inferred from homology"/>
<dbReference type="GO" id="GO:0032580">
    <property type="term" value="C:Golgi cisterna membrane"/>
    <property type="evidence" value="ECO:0007669"/>
    <property type="project" value="UniProtKB-SubCell"/>
</dbReference>
<keyword evidence="4" id="KW-0325">Glycoprotein</keyword>
<dbReference type="AlphaFoldDB" id="A0A3L6QPB4"/>
<evidence type="ECO:0000313" key="7">
    <source>
        <dbReference type="EMBL" id="RLM84891.1"/>
    </source>
</evidence>
<keyword evidence="8" id="KW-1185">Reference proteome</keyword>
<sequence>MEIAMTSGGGASRLMPDLAAEAWTPARRRRALLAVGLMVLLAFFVLGHESASAVWEIASAKLAAMNNGGAAGTATMADDKLLGGLLAPGMDRGSCRSRYQLSRYYKHFPYASSPHLLRKLRAYEARHRRCAPGTPLYARSIEQLRSSRSADGPTHEEQQATEKLAHNRKVLAKIYQLSFSDELLTSGLSTFRSVSSSLAGVRPTILLTAFHHKVPAPPCQRAVSMEPCNLTRPGAKCQGMAVDGEDLARHLKVCEDWQKGLKLFD</sequence>
<comment type="function">
    <text evidence="6">May be involved in cell wall biosynthesis.</text>
</comment>
<keyword evidence="2 6" id="KW-0328">Glycosyltransferase</keyword>
<evidence type="ECO:0000313" key="8">
    <source>
        <dbReference type="Proteomes" id="UP000275267"/>
    </source>
</evidence>
<accession>A0A3L6QPB4</accession>
<evidence type="ECO:0000256" key="1">
    <source>
        <dbReference type="ARBA" id="ARBA00010481"/>
    </source>
</evidence>
<comment type="similarity">
    <text evidence="1 6">Belongs to the glycosyltransferase 37 family.</text>
</comment>
<dbReference type="Proteomes" id="UP000275267">
    <property type="component" value="Unassembled WGS sequence"/>
</dbReference>
<keyword evidence="5 6" id="KW-0961">Cell wall biogenesis/degradation</keyword>
<protein>
    <recommendedName>
        <fullName evidence="6">Fucosyltransferase</fullName>
        <ecNumber evidence="6">2.4.1.-</ecNumber>
    </recommendedName>
</protein>
<evidence type="ECO:0000256" key="4">
    <source>
        <dbReference type="ARBA" id="ARBA00023180"/>
    </source>
</evidence>
<comment type="subcellular location">
    <subcellularLocation>
        <location evidence="6">Golgi apparatus</location>
        <location evidence="6">Golgi stack membrane</location>
        <topology evidence="6">Single-pass type II membrane protein</topology>
    </subcellularLocation>
</comment>
<evidence type="ECO:0000256" key="3">
    <source>
        <dbReference type="ARBA" id="ARBA00022679"/>
    </source>
</evidence>
<dbReference type="EC" id="2.4.1.-" evidence="6"/>
<dbReference type="PANTHER" id="PTHR31889:SF36">
    <property type="entry name" value="FUCOSYLTRANSFERASE"/>
    <property type="match status" value="1"/>
</dbReference>
<evidence type="ECO:0000256" key="6">
    <source>
        <dbReference type="RuleBase" id="RU367004"/>
    </source>
</evidence>
<keyword evidence="6" id="KW-0333">Golgi apparatus</keyword>